<proteinExistence type="predicted"/>
<gene>
    <name evidence="1" type="ORF">EYF80_063557</name>
</gene>
<comment type="caution">
    <text evidence="1">The sequence shown here is derived from an EMBL/GenBank/DDBJ whole genome shotgun (WGS) entry which is preliminary data.</text>
</comment>
<dbReference type="EMBL" id="SRLO01010509">
    <property type="protein sequence ID" value="TNN26306.1"/>
    <property type="molecule type" value="Genomic_DNA"/>
</dbReference>
<evidence type="ECO:0000313" key="2">
    <source>
        <dbReference type="Proteomes" id="UP000314294"/>
    </source>
</evidence>
<evidence type="ECO:0000313" key="1">
    <source>
        <dbReference type="EMBL" id="TNN26306.1"/>
    </source>
</evidence>
<dbReference type="Proteomes" id="UP000314294">
    <property type="component" value="Unassembled WGS sequence"/>
</dbReference>
<reference evidence="1 2" key="1">
    <citation type="submission" date="2019-03" db="EMBL/GenBank/DDBJ databases">
        <title>First draft genome of Liparis tanakae, snailfish: a comprehensive survey of snailfish specific genes.</title>
        <authorList>
            <person name="Kim W."/>
            <person name="Song I."/>
            <person name="Jeong J.-H."/>
            <person name="Kim D."/>
            <person name="Kim S."/>
            <person name="Ryu S."/>
            <person name="Song J.Y."/>
            <person name="Lee S.K."/>
        </authorList>
    </citation>
    <scope>NUCLEOTIDE SEQUENCE [LARGE SCALE GENOMIC DNA]</scope>
    <source>
        <tissue evidence="1">Muscle</tissue>
    </source>
</reference>
<organism evidence="1 2">
    <name type="scientific">Liparis tanakae</name>
    <name type="common">Tanaka's snailfish</name>
    <dbReference type="NCBI Taxonomy" id="230148"/>
    <lineage>
        <taxon>Eukaryota</taxon>
        <taxon>Metazoa</taxon>
        <taxon>Chordata</taxon>
        <taxon>Craniata</taxon>
        <taxon>Vertebrata</taxon>
        <taxon>Euteleostomi</taxon>
        <taxon>Actinopterygii</taxon>
        <taxon>Neopterygii</taxon>
        <taxon>Teleostei</taxon>
        <taxon>Neoteleostei</taxon>
        <taxon>Acanthomorphata</taxon>
        <taxon>Eupercaria</taxon>
        <taxon>Perciformes</taxon>
        <taxon>Cottioidei</taxon>
        <taxon>Cottales</taxon>
        <taxon>Liparidae</taxon>
        <taxon>Liparis</taxon>
    </lineage>
</organism>
<protein>
    <submittedName>
        <fullName evidence="1">Uncharacterized protein</fullName>
    </submittedName>
</protein>
<dbReference type="AlphaFoldDB" id="A0A4Z2EBU5"/>
<keyword evidence="2" id="KW-1185">Reference proteome</keyword>
<accession>A0A4Z2EBU5</accession>
<name>A0A4Z2EBU5_9TELE</name>
<sequence>MENTIEVMMYRQSTECRELTPACPPSPPLHTRSLCVCSASENEGRPRRTITTKHIPSAPQPPAAQTQTQGLYVYQASRRAELLI</sequence>